<keyword evidence="2" id="KW-0521">NADP</keyword>
<dbReference type="SUPFAM" id="SSF48179">
    <property type="entry name" value="6-phosphogluconate dehydrogenase C-terminal domain-like"/>
    <property type="match status" value="1"/>
</dbReference>
<evidence type="ECO:0000259" key="5">
    <source>
        <dbReference type="Pfam" id="PF14748"/>
    </source>
</evidence>
<dbReference type="AlphaFoldDB" id="A0A9P6Q2F9"/>
<comment type="caution">
    <text evidence="6">The sequence shown here is derived from an EMBL/GenBank/DDBJ whole genome shotgun (WGS) entry which is preliminary data.</text>
</comment>
<organism evidence="6 7">
    <name type="scientific">Mortierella polycephala</name>
    <dbReference type="NCBI Taxonomy" id="41804"/>
    <lineage>
        <taxon>Eukaryota</taxon>
        <taxon>Fungi</taxon>
        <taxon>Fungi incertae sedis</taxon>
        <taxon>Mucoromycota</taxon>
        <taxon>Mortierellomycotina</taxon>
        <taxon>Mortierellomycetes</taxon>
        <taxon>Mortierellales</taxon>
        <taxon>Mortierellaceae</taxon>
        <taxon>Mortierella</taxon>
    </lineage>
</organism>
<dbReference type="Gene3D" id="1.10.3730.10">
    <property type="entry name" value="ProC C-terminal domain-like"/>
    <property type="match status" value="1"/>
</dbReference>
<dbReference type="GO" id="GO:0004735">
    <property type="term" value="F:pyrroline-5-carboxylate reductase activity"/>
    <property type="evidence" value="ECO:0007669"/>
    <property type="project" value="InterPro"/>
</dbReference>
<reference evidence="6" key="1">
    <citation type="journal article" date="2020" name="Fungal Divers.">
        <title>Resolving the Mortierellaceae phylogeny through synthesis of multi-gene phylogenetics and phylogenomics.</title>
        <authorList>
            <person name="Vandepol N."/>
            <person name="Liber J."/>
            <person name="Desiro A."/>
            <person name="Na H."/>
            <person name="Kennedy M."/>
            <person name="Barry K."/>
            <person name="Grigoriev I.V."/>
            <person name="Miller A.N."/>
            <person name="O'Donnell K."/>
            <person name="Stajich J.E."/>
            <person name="Bonito G."/>
        </authorList>
    </citation>
    <scope>NUCLEOTIDE SEQUENCE</scope>
    <source>
        <strain evidence="6">KOD948</strain>
    </source>
</reference>
<dbReference type="Pfam" id="PF14748">
    <property type="entry name" value="P5CR_dimer"/>
    <property type="match status" value="1"/>
</dbReference>
<dbReference type="HAMAP" id="MF_01925">
    <property type="entry name" value="P5C_reductase"/>
    <property type="match status" value="1"/>
</dbReference>
<dbReference type="InterPro" id="IPR008927">
    <property type="entry name" value="6-PGluconate_DH-like_C_sf"/>
</dbReference>
<dbReference type="OrthoDB" id="10263291at2759"/>
<evidence type="ECO:0000259" key="4">
    <source>
        <dbReference type="Pfam" id="PF03807"/>
    </source>
</evidence>
<evidence type="ECO:0000256" key="2">
    <source>
        <dbReference type="ARBA" id="ARBA00022857"/>
    </source>
</evidence>
<dbReference type="Gene3D" id="3.40.50.720">
    <property type="entry name" value="NAD(P)-binding Rossmann-like Domain"/>
    <property type="match status" value="1"/>
</dbReference>
<dbReference type="PANTHER" id="PTHR11645:SF0">
    <property type="entry name" value="PYRROLINE-5-CARBOXYLATE REDUCTASE 3"/>
    <property type="match status" value="1"/>
</dbReference>
<keyword evidence="3" id="KW-0560">Oxidoreductase</keyword>
<proteinExistence type="inferred from homology"/>
<protein>
    <recommendedName>
        <fullName evidence="8">Pyrroline-5-carboxylate reductase</fullName>
    </recommendedName>
</protein>
<comment type="similarity">
    <text evidence="1">Belongs to the pyrroline-5-carboxylate reductase family.</text>
</comment>
<dbReference type="InterPro" id="IPR028939">
    <property type="entry name" value="P5C_Rdtase_cat_N"/>
</dbReference>
<evidence type="ECO:0000313" key="6">
    <source>
        <dbReference type="EMBL" id="KAG0259152.1"/>
    </source>
</evidence>
<feature type="domain" description="Pyrroline-5-carboxylate reductase dimerisation" evidence="5">
    <location>
        <begin position="216"/>
        <end position="319"/>
    </location>
</feature>
<name>A0A9P6Q2F9_9FUNG</name>
<evidence type="ECO:0000256" key="3">
    <source>
        <dbReference type="ARBA" id="ARBA00023002"/>
    </source>
</evidence>
<dbReference type="Proteomes" id="UP000726737">
    <property type="component" value="Unassembled WGS sequence"/>
</dbReference>
<dbReference type="InterPro" id="IPR036291">
    <property type="entry name" value="NAD(P)-bd_dom_sf"/>
</dbReference>
<sequence length="329" mass="34284">MTQQQQHQARLAFIGGGNMAEAILGGLLACGYPLSQCVVSEPILDRCQFLQSKYPGLQTLSGPHANQLAVQGSINKAFTSDMISNGSIQVNPAAASSDFAPAEVVILAVKPQVLRSVVADMAPMLRARQPLVISIAAGIETGAITRFMAEGSFDDGAEPSSKTLPPVIRVMPNTPALVLEGAAGLYATADATAEHRQVAESLMATVSKQVSWVESESLIDTVTGISGSGPAYFFLMMEAMEDAGVALGMDRETAKALTIQTCLGAAKMAQLSSDDLKTLRVKVTSPQGTTDAAIKTFEAGGFRELVQKGVAAADARSRALAVELGGSKL</sequence>
<dbReference type="Pfam" id="PF03807">
    <property type="entry name" value="F420_oxidored"/>
    <property type="match status" value="1"/>
</dbReference>
<dbReference type="PANTHER" id="PTHR11645">
    <property type="entry name" value="PYRROLINE-5-CARBOXYLATE REDUCTASE"/>
    <property type="match status" value="1"/>
</dbReference>
<dbReference type="InterPro" id="IPR029036">
    <property type="entry name" value="P5CR_dimer"/>
</dbReference>
<dbReference type="EMBL" id="JAAAJA010000195">
    <property type="protein sequence ID" value="KAG0259152.1"/>
    <property type="molecule type" value="Genomic_DNA"/>
</dbReference>
<evidence type="ECO:0000313" key="7">
    <source>
        <dbReference type="Proteomes" id="UP000726737"/>
    </source>
</evidence>
<gene>
    <name evidence="6" type="ORF">BG011_002812</name>
</gene>
<feature type="domain" description="Pyrroline-5-carboxylate reductase catalytic N-terminal" evidence="4">
    <location>
        <begin position="10"/>
        <end position="138"/>
    </location>
</feature>
<evidence type="ECO:0008006" key="8">
    <source>
        <dbReference type="Google" id="ProtNLM"/>
    </source>
</evidence>
<accession>A0A9P6Q2F9</accession>
<dbReference type="FunFam" id="1.10.3730.10:FF:000001">
    <property type="entry name" value="Pyrroline-5-carboxylate reductase"/>
    <property type="match status" value="1"/>
</dbReference>
<dbReference type="NCBIfam" id="TIGR00112">
    <property type="entry name" value="proC"/>
    <property type="match status" value="1"/>
</dbReference>
<keyword evidence="7" id="KW-1185">Reference proteome</keyword>
<dbReference type="SUPFAM" id="SSF51735">
    <property type="entry name" value="NAD(P)-binding Rossmann-fold domains"/>
    <property type="match status" value="1"/>
</dbReference>
<evidence type="ECO:0000256" key="1">
    <source>
        <dbReference type="ARBA" id="ARBA00005525"/>
    </source>
</evidence>
<dbReference type="GO" id="GO:0055129">
    <property type="term" value="P:L-proline biosynthetic process"/>
    <property type="evidence" value="ECO:0007669"/>
    <property type="project" value="TreeGrafter"/>
</dbReference>
<dbReference type="InterPro" id="IPR000304">
    <property type="entry name" value="Pyrroline-COOH_reductase"/>
</dbReference>